<evidence type="ECO:0000256" key="2">
    <source>
        <dbReference type="SAM" id="MobiDB-lite"/>
    </source>
</evidence>
<keyword evidence="3" id="KW-0812">Transmembrane</keyword>
<evidence type="ECO:0000313" key="6">
    <source>
        <dbReference type="Proteomes" id="UP000195440"/>
    </source>
</evidence>
<gene>
    <name evidence="5" type="ORF">AUC60_03685</name>
</gene>
<proteinExistence type="predicted"/>
<feature type="domain" description="Phage tail tape measure protein" evidence="4">
    <location>
        <begin position="92"/>
        <end position="289"/>
    </location>
</feature>
<organism evidence="5 6">
    <name type="scientific">Pseudomonas caspiana</name>
    <dbReference type="NCBI Taxonomy" id="1451454"/>
    <lineage>
        <taxon>Bacteria</taxon>
        <taxon>Pseudomonadati</taxon>
        <taxon>Pseudomonadota</taxon>
        <taxon>Gammaproteobacteria</taxon>
        <taxon>Pseudomonadales</taxon>
        <taxon>Pseudomonadaceae</taxon>
        <taxon>Pseudomonas</taxon>
    </lineage>
</organism>
<evidence type="ECO:0000313" key="5">
    <source>
        <dbReference type="EMBL" id="OUM75311.1"/>
    </source>
</evidence>
<dbReference type="InterPro" id="IPR010090">
    <property type="entry name" value="Phage_tape_meas"/>
</dbReference>
<keyword evidence="3" id="KW-0472">Membrane</keyword>
<sequence>MANKLQVAMVITGIDRLSLQLKGAQKEASTLSKSLSALGNIPFMDTLTGKEGLMKPFVDGAKAAIAFESSMAKVRRVVDFQTPEQFKTMSRDVLDLSENLPVSAAGIAQVFALGGKSGIAREELKAFAEDALKMGIAFDQTGEQSGAMMASWRTGFKLNQTEAMALADQIAQLGRAGGVDAGKVARIVTAADSSGLSSGQAAAMGAVFVKGGASEEAAASSMRNFAQTLNAGTLATEGQKQAFKALGLDAQAVSEGMSADAEGTISNVLTKLNALEKGKQGAMLSQLFGDQSAAPLLADLDTLYRNFQLVGNSQQYAGSVQDAYAATAQTTASRLQVMDNQTTRLGIAIGTALLPPVNDFLGTIGPLISKVSAFTEANPGLVRSIAGAAAGFTFLRLAVVAATVASAVMSTVIGNNPVGLIIRGIALAAGLLIANWSSVAAFFKTVWTTIQAAGMLAWEGIKTIFSWSPLGAIIENWEPLKGYFSALWDAVKAITSPFMSFLSGIFDWPPVAKVIEVWGAVTETLGAIWSGVTDLASTFTDSLAGVFDWSPLELIKKHWEPVATWFHELWGEVKTIVEPMMALFGGGLIKGATDELSQFAADQRKSNAGVGGGTGQFLKADAAQLVRDEQAQRNLTQGGASADSLLRTPEQAGAPGSLIMAGSLNQQAAANNRMNLQGALTVQFQNAPPGTTVGEAQTNQPGFSISPRVGVRSLSQQ</sequence>
<evidence type="ECO:0000256" key="3">
    <source>
        <dbReference type="SAM" id="Phobius"/>
    </source>
</evidence>
<dbReference type="EMBL" id="LOHF01000002">
    <property type="protein sequence ID" value="OUM75311.1"/>
    <property type="molecule type" value="Genomic_DNA"/>
</dbReference>
<dbReference type="AlphaFoldDB" id="A0A1Y3P9U4"/>
<keyword evidence="6" id="KW-1185">Reference proteome</keyword>
<dbReference type="Pfam" id="PF10145">
    <property type="entry name" value="PhageMin_Tail"/>
    <property type="match status" value="1"/>
</dbReference>
<feature type="compositionally biased region" description="Polar residues" evidence="2">
    <location>
        <begin position="687"/>
        <end position="703"/>
    </location>
</feature>
<protein>
    <recommendedName>
        <fullName evidence="4">Phage tail tape measure protein domain-containing protein</fullName>
    </recommendedName>
</protein>
<feature type="transmembrane region" description="Helical" evidence="3">
    <location>
        <begin position="420"/>
        <end position="443"/>
    </location>
</feature>
<dbReference type="OrthoDB" id="8019720at2"/>
<name>A0A1Y3P9U4_9PSED</name>
<dbReference type="Proteomes" id="UP000195440">
    <property type="component" value="Unassembled WGS sequence"/>
</dbReference>
<evidence type="ECO:0000259" key="4">
    <source>
        <dbReference type="Pfam" id="PF10145"/>
    </source>
</evidence>
<feature type="region of interest" description="Disordered" evidence="2">
    <location>
        <begin position="687"/>
        <end position="717"/>
    </location>
</feature>
<dbReference type="RefSeq" id="WP_158099095.1">
    <property type="nucleotide sequence ID" value="NZ_JBJGBV010000007.1"/>
</dbReference>
<accession>A0A1Y3P9U4</accession>
<keyword evidence="1" id="KW-1188">Viral release from host cell</keyword>
<keyword evidence="3" id="KW-1133">Transmembrane helix</keyword>
<dbReference type="PANTHER" id="PTHR37813:SF1">
    <property type="entry name" value="FELS-2 PROPHAGE PROTEIN"/>
    <property type="match status" value="1"/>
</dbReference>
<dbReference type="PANTHER" id="PTHR37813">
    <property type="entry name" value="FELS-2 PROPHAGE PROTEIN"/>
    <property type="match status" value="1"/>
</dbReference>
<comment type="caution">
    <text evidence="5">The sequence shown here is derived from an EMBL/GenBank/DDBJ whole genome shotgun (WGS) entry which is preliminary data.</text>
</comment>
<reference evidence="5 6" key="1">
    <citation type="journal article" date="2017" name="Syst. Appl. Microbiol.">
        <title>Pseudomonas caspiana sp. nov., a citrus pathogen in the Pseudomonas syringae phylogenetic group.</title>
        <authorList>
            <person name="Busquets A."/>
            <person name="Gomila M."/>
            <person name="Beiki F."/>
            <person name="Mulet M."/>
            <person name="Rahimian H."/>
            <person name="Garcia-Valdes E."/>
            <person name="Lalucat J."/>
        </authorList>
    </citation>
    <scope>NUCLEOTIDE SEQUENCE [LARGE SCALE GENOMIC DNA]</scope>
    <source>
        <strain evidence="5 6">FBF102</strain>
    </source>
</reference>
<dbReference type="NCBIfam" id="TIGR01760">
    <property type="entry name" value="tape_meas_TP901"/>
    <property type="match status" value="1"/>
</dbReference>
<evidence type="ECO:0000256" key="1">
    <source>
        <dbReference type="ARBA" id="ARBA00022612"/>
    </source>
</evidence>
<feature type="transmembrane region" description="Helical" evidence="3">
    <location>
        <begin position="385"/>
        <end position="408"/>
    </location>
</feature>